<name>A0A8X6R6V2_NEPPI</name>
<accession>A0A8X6R6V2</accession>
<evidence type="ECO:0000313" key="1">
    <source>
        <dbReference type="EMBL" id="GFU56288.1"/>
    </source>
</evidence>
<proteinExistence type="predicted"/>
<gene>
    <name evidence="1" type="ORF">NPIL_285221</name>
</gene>
<reference evidence="1" key="1">
    <citation type="submission" date="2020-08" db="EMBL/GenBank/DDBJ databases">
        <title>Multicomponent nature underlies the extraordinary mechanical properties of spider dragline silk.</title>
        <authorList>
            <person name="Kono N."/>
            <person name="Nakamura H."/>
            <person name="Mori M."/>
            <person name="Yoshida Y."/>
            <person name="Ohtoshi R."/>
            <person name="Malay A.D."/>
            <person name="Moran D.A.P."/>
            <person name="Tomita M."/>
            <person name="Numata K."/>
            <person name="Arakawa K."/>
        </authorList>
    </citation>
    <scope>NUCLEOTIDE SEQUENCE</scope>
</reference>
<keyword evidence="2" id="KW-1185">Reference proteome</keyword>
<comment type="caution">
    <text evidence="1">The sequence shown here is derived from an EMBL/GenBank/DDBJ whole genome shotgun (WGS) entry which is preliminary data.</text>
</comment>
<evidence type="ECO:0000313" key="2">
    <source>
        <dbReference type="Proteomes" id="UP000887013"/>
    </source>
</evidence>
<dbReference type="EMBL" id="BMAW01039549">
    <property type="protein sequence ID" value="GFU56288.1"/>
    <property type="molecule type" value="Genomic_DNA"/>
</dbReference>
<sequence length="82" mass="9421">MNRHWAESNQSQIPLTLKTAYNQITATVNSSINKTLKDSRRQKIGVPHRGVGHCIWSVLKLWHISTLLWGMATYKRTFTVTV</sequence>
<protein>
    <submittedName>
        <fullName evidence="1">Uncharacterized protein</fullName>
    </submittedName>
</protein>
<dbReference type="Proteomes" id="UP000887013">
    <property type="component" value="Unassembled WGS sequence"/>
</dbReference>
<organism evidence="1 2">
    <name type="scientific">Nephila pilipes</name>
    <name type="common">Giant wood spider</name>
    <name type="synonym">Nephila maculata</name>
    <dbReference type="NCBI Taxonomy" id="299642"/>
    <lineage>
        <taxon>Eukaryota</taxon>
        <taxon>Metazoa</taxon>
        <taxon>Ecdysozoa</taxon>
        <taxon>Arthropoda</taxon>
        <taxon>Chelicerata</taxon>
        <taxon>Arachnida</taxon>
        <taxon>Araneae</taxon>
        <taxon>Araneomorphae</taxon>
        <taxon>Entelegynae</taxon>
        <taxon>Araneoidea</taxon>
        <taxon>Nephilidae</taxon>
        <taxon>Nephila</taxon>
    </lineage>
</organism>
<dbReference type="AlphaFoldDB" id="A0A8X6R6V2"/>